<reference evidence="1 2" key="2">
    <citation type="journal article" date="2010" name="Environ. Microbiol.">
        <title>Genomic analysis of oceanic cyanobacterial myoviruses compared with T4-like myoviruses from diverse hosts and environments.</title>
        <authorList>
            <person name="Sullivan M.B."/>
            <person name="Huang K.H."/>
            <person name="Ignacio-Espinoza J.C."/>
            <person name="Berlin A.M."/>
            <person name="Kelly L."/>
            <person name="Weigele P.R."/>
            <person name="DeFrancesco A.S."/>
            <person name="Kern S.E."/>
            <person name="Thompson L.R."/>
            <person name="Young S."/>
            <person name="Yandava C."/>
            <person name="Fu R."/>
            <person name="Krastins B."/>
            <person name="Chase M."/>
            <person name="Sarracino D."/>
            <person name="Osburne M.S."/>
            <person name="Henn M.R."/>
            <person name="Chisholm S.W."/>
        </authorList>
    </citation>
    <scope>NUCLEOTIDE SEQUENCE [LARGE SCALE GENOMIC DNA]</scope>
</reference>
<sequence>MFRGGIVLTLSKNYRQRLYDICYRIKANVEVPLDDRIWMTKLADHNKSAKGIVEQLLCPDFIDEYPQ</sequence>
<reference evidence="1 2" key="1">
    <citation type="journal article" date="2005" name="PLoS Biol.">
        <title>Three Prochlorococcus cyanophage genomes: signature features and ecological interpretations.</title>
        <authorList>
            <person name="Sullivan M.B."/>
            <person name="Coleman M.L."/>
            <person name="Weigele P."/>
            <person name="Rohwer F."/>
            <person name="Chisholm S.W."/>
        </authorList>
    </citation>
    <scope>NUCLEOTIDE SEQUENCE</scope>
</reference>
<dbReference type="EMBL" id="AY940168">
    <property type="protein sequence ID" value="ADK66299.1"/>
    <property type="molecule type" value="Genomic_DNA"/>
</dbReference>
<gene>
    <name evidence="1" type="ORF">PSSM4_168.2</name>
</gene>
<accession>E2PU03</accession>
<name>E2PU03_BPPRS</name>
<organismHost>
    <name type="scientific">Prochlorococcus</name>
    <dbReference type="NCBI Taxonomy" id="1218"/>
</organismHost>
<evidence type="ECO:0000313" key="1">
    <source>
        <dbReference type="EMBL" id="ADK66299.1"/>
    </source>
</evidence>
<dbReference type="KEGG" id="vg:10021826"/>
<organism evidence="1 2">
    <name type="scientific">Prochlorococcus phage P-SSM4</name>
    <dbReference type="NCBI Taxonomy" id="268747"/>
    <lineage>
        <taxon>Viruses</taxon>
        <taxon>Duplodnaviria</taxon>
        <taxon>Heunggongvirae</taxon>
        <taxon>Uroviricota</taxon>
        <taxon>Caudoviricetes</taxon>
        <taxon>Pantevenvirales</taxon>
        <taxon>Kyanoviridae</taxon>
        <taxon>Ronodorvirus</taxon>
        <taxon>Ronodorvirus ssm4</taxon>
    </lineage>
</organism>
<dbReference type="OrthoDB" id="40924at10239"/>
<keyword evidence="2" id="KW-1185">Reference proteome</keyword>
<protein>
    <submittedName>
        <fullName evidence="1">Uncharacterized protein</fullName>
    </submittedName>
</protein>
<dbReference type="GeneID" id="10021826"/>
<evidence type="ECO:0000313" key="2">
    <source>
        <dbReference type="Proteomes" id="UP000000915"/>
    </source>
</evidence>
<dbReference type="Proteomes" id="UP000000915">
    <property type="component" value="Segment"/>
</dbReference>
<dbReference type="RefSeq" id="YP_004030777.1">
    <property type="nucleotide sequence ID" value="NC_006884.2"/>
</dbReference>
<proteinExistence type="predicted"/>